<evidence type="ECO:0000313" key="7">
    <source>
        <dbReference type="EMBL" id="KLV10521.1"/>
    </source>
</evidence>
<evidence type="ECO:0000256" key="5">
    <source>
        <dbReference type="ARBA" id="ARBA00023136"/>
    </source>
</evidence>
<dbReference type="PANTHER" id="PTHR30086">
    <property type="entry name" value="ARGININE EXPORTER PROTEIN ARGO"/>
    <property type="match status" value="1"/>
</dbReference>
<keyword evidence="8" id="KW-1185">Reference proteome</keyword>
<comment type="subcellular location">
    <subcellularLocation>
        <location evidence="1">Cell membrane</location>
        <topology evidence="1">Multi-pass membrane protein</topology>
    </subcellularLocation>
</comment>
<reference evidence="7 8" key="1">
    <citation type="submission" date="2015-05" db="EMBL/GenBank/DDBJ databases">
        <title>Photobacterium galathea sp. nov.</title>
        <authorList>
            <person name="Machado H."/>
            <person name="Gram L."/>
        </authorList>
    </citation>
    <scope>NUCLEOTIDE SEQUENCE [LARGE SCALE GENOMIC DNA]</scope>
    <source>
        <strain evidence="7 8">DSM 22954</strain>
    </source>
</reference>
<gene>
    <name evidence="7" type="ORF">ABT57_08290</name>
</gene>
<name>A0A0J1HFV6_9GAMM</name>
<keyword evidence="3 6" id="KW-0812">Transmembrane</keyword>
<dbReference type="PANTHER" id="PTHR30086:SF19">
    <property type="entry name" value="THREONINE EFFLUX PROTEIN"/>
    <property type="match status" value="1"/>
</dbReference>
<evidence type="ECO:0000256" key="1">
    <source>
        <dbReference type="ARBA" id="ARBA00004651"/>
    </source>
</evidence>
<proteinExistence type="predicted"/>
<dbReference type="Proteomes" id="UP000035909">
    <property type="component" value="Unassembled WGS sequence"/>
</dbReference>
<sequence>MVEQYLFVLPMVSLLLFGAMTPGPSFVLVAQTAMSKSRIEAVSIALGLGLGATIFAFLASSGLITLFKVVPELYMTFKVLGGLYLCYLGAKMWRTSKDSLSANTATEPGRPKPLKAMSLGLITQLSNPKTAIVFSSVFAALLPADVPEHTTWILAFSVFLLNFSWYAFVATLLSSAKAQRGYLRFKSYINKGAGLLMGSIGSKFVMDGFRP</sequence>
<keyword evidence="2" id="KW-1003">Cell membrane</keyword>
<keyword evidence="4 6" id="KW-1133">Transmembrane helix</keyword>
<feature type="transmembrane region" description="Helical" evidence="6">
    <location>
        <begin position="6"/>
        <end position="29"/>
    </location>
</feature>
<dbReference type="GO" id="GO:0015171">
    <property type="term" value="F:amino acid transmembrane transporter activity"/>
    <property type="evidence" value="ECO:0007669"/>
    <property type="project" value="TreeGrafter"/>
</dbReference>
<evidence type="ECO:0000256" key="3">
    <source>
        <dbReference type="ARBA" id="ARBA00022692"/>
    </source>
</evidence>
<dbReference type="RefSeq" id="WP_047884686.1">
    <property type="nucleotide sequence ID" value="NZ_LDOU01000006.1"/>
</dbReference>
<dbReference type="GO" id="GO:0005886">
    <property type="term" value="C:plasma membrane"/>
    <property type="evidence" value="ECO:0007669"/>
    <property type="project" value="UniProtKB-SubCell"/>
</dbReference>
<evidence type="ECO:0000256" key="6">
    <source>
        <dbReference type="SAM" id="Phobius"/>
    </source>
</evidence>
<dbReference type="PATRIC" id="fig|320778.3.peg.1800"/>
<evidence type="ECO:0000256" key="2">
    <source>
        <dbReference type="ARBA" id="ARBA00022475"/>
    </source>
</evidence>
<dbReference type="AlphaFoldDB" id="A0A0J1HFV6"/>
<feature type="transmembrane region" description="Helical" evidence="6">
    <location>
        <begin position="153"/>
        <end position="176"/>
    </location>
</feature>
<dbReference type="STRING" id="320778.ABT57_08290"/>
<dbReference type="EMBL" id="LDOU01000006">
    <property type="protein sequence ID" value="KLV10521.1"/>
    <property type="molecule type" value="Genomic_DNA"/>
</dbReference>
<protein>
    <submittedName>
        <fullName evidence="7">Threonine transporter</fullName>
    </submittedName>
</protein>
<dbReference type="Pfam" id="PF01810">
    <property type="entry name" value="LysE"/>
    <property type="match status" value="1"/>
</dbReference>
<comment type="caution">
    <text evidence="7">The sequence shown here is derived from an EMBL/GenBank/DDBJ whole genome shotgun (WGS) entry which is preliminary data.</text>
</comment>
<organism evidence="7 8">
    <name type="scientific">Photobacterium ganghwense</name>
    <dbReference type="NCBI Taxonomy" id="320778"/>
    <lineage>
        <taxon>Bacteria</taxon>
        <taxon>Pseudomonadati</taxon>
        <taxon>Pseudomonadota</taxon>
        <taxon>Gammaproteobacteria</taxon>
        <taxon>Vibrionales</taxon>
        <taxon>Vibrionaceae</taxon>
        <taxon>Photobacterium</taxon>
    </lineage>
</organism>
<feature type="transmembrane region" description="Helical" evidence="6">
    <location>
        <begin position="41"/>
        <end position="67"/>
    </location>
</feature>
<dbReference type="InterPro" id="IPR001123">
    <property type="entry name" value="LeuE-type"/>
</dbReference>
<keyword evidence="5 6" id="KW-0472">Membrane</keyword>
<evidence type="ECO:0000313" key="8">
    <source>
        <dbReference type="Proteomes" id="UP000035909"/>
    </source>
</evidence>
<feature type="transmembrane region" description="Helical" evidence="6">
    <location>
        <begin position="119"/>
        <end position="141"/>
    </location>
</feature>
<feature type="transmembrane region" description="Helical" evidence="6">
    <location>
        <begin position="73"/>
        <end position="90"/>
    </location>
</feature>
<accession>A0A0J1HFV6</accession>
<evidence type="ECO:0000256" key="4">
    <source>
        <dbReference type="ARBA" id="ARBA00022989"/>
    </source>
</evidence>
<dbReference type="OrthoDB" id="581870at2"/>